<proteinExistence type="inferred from homology"/>
<dbReference type="EMBL" id="SPNC01000033">
    <property type="protein sequence ID" value="TFH95939.1"/>
    <property type="molecule type" value="Genomic_DNA"/>
</dbReference>
<dbReference type="PANTHER" id="PTHR21432:SF20">
    <property type="entry name" value="ACETYL-COA HYDROLASE"/>
    <property type="match status" value="1"/>
</dbReference>
<name>A0A4Y8WQN5_9PORP</name>
<dbReference type="Pfam" id="PF02550">
    <property type="entry name" value="AcetylCoA_hydro"/>
    <property type="match status" value="1"/>
</dbReference>
<dbReference type="Pfam" id="PF13336">
    <property type="entry name" value="AcetylCoA_hyd_C"/>
    <property type="match status" value="1"/>
</dbReference>
<keyword evidence="2 5" id="KW-0808">Transferase</keyword>
<dbReference type="GO" id="GO:0006083">
    <property type="term" value="P:acetate metabolic process"/>
    <property type="evidence" value="ECO:0007669"/>
    <property type="project" value="InterPro"/>
</dbReference>
<dbReference type="InterPro" id="IPR046433">
    <property type="entry name" value="ActCoA_hydro"/>
</dbReference>
<protein>
    <submittedName>
        <fullName evidence="5">Acetyl-CoA hydrolase/transferase family protein</fullName>
    </submittedName>
</protein>
<dbReference type="Proteomes" id="UP000297225">
    <property type="component" value="Unassembled WGS sequence"/>
</dbReference>
<dbReference type="PANTHER" id="PTHR21432">
    <property type="entry name" value="ACETYL-COA HYDROLASE-RELATED"/>
    <property type="match status" value="1"/>
</dbReference>
<feature type="domain" description="Acetyl-CoA hydrolase/transferase C-terminal" evidence="4">
    <location>
        <begin position="273"/>
        <end position="424"/>
    </location>
</feature>
<evidence type="ECO:0000313" key="6">
    <source>
        <dbReference type="Proteomes" id="UP000297225"/>
    </source>
</evidence>
<dbReference type="InterPro" id="IPR003702">
    <property type="entry name" value="ActCoA_hydro_N"/>
</dbReference>
<evidence type="ECO:0000259" key="4">
    <source>
        <dbReference type="Pfam" id="PF13336"/>
    </source>
</evidence>
<comment type="caution">
    <text evidence="5">The sequence shown here is derived from an EMBL/GenBank/DDBJ whole genome shotgun (WGS) entry which is preliminary data.</text>
</comment>
<dbReference type="SUPFAM" id="SSF100950">
    <property type="entry name" value="NagB/RpiA/CoA transferase-like"/>
    <property type="match status" value="2"/>
</dbReference>
<evidence type="ECO:0000259" key="3">
    <source>
        <dbReference type="Pfam" id="PF02550"/>
    </source>
</evidence>
<dbReference type="GO" id="GO:0008775">
    <property type="term" value="F:acetate CoA-transferase activity"/>
    <property type="evidence" value="ECO:0007669"/>
    <property type="project" value="InterPro"/>
</dbReference>
<keyword evidence="6" id="KW-1185">Reference proteome</keyword>
<gene>
    <name evidence="5" type="ORF">E4P47_03345</name>
</gene>
<evidence type="ECO:0000256" key="1">
    <source>
        <dbReference type="ARBA" id="ARBA00009632"/>
    </source>
</evidence>
<evidence type="ECO:0000256" key="2">
    <source>
        <dbReference type="ARBA" id="ARBA00022679"/>
    </source>
</evidence>
<evidence type="ECO:0000313" key="5">
    <source>
        <dbReference type="EMBL" id="TFH95939.1"/>
    </source>
</evidence>
<dbReference type="InterPro" id="IPR037171">
    <property type="entry name" value="NagB/RpiA_transferase-like"/>
</dbReference>
<sequence length="432" mass="46840">MDWNNLDNVPQVTAEEAVAHIKDNDLVVVAHAAGAPQLCVDALINNYEAYHNVRVFHMLTLGKGICNAPEMEGHLHHITNFIGGNMRQAMKEGRVDFFPGYFSEVPSLMAPGELLDPDVALIQVSYPNEEGYCSYGVSCDYTKPAAQNAKIVIAEMNRQMPFVGGDNLIHISKINYIVKADYPLHTIAPTEIKEVEEAIGKNCAQLVKDGDTLQLGIGAIPDAVLLFLKDKKDLGIHSEMVSDGILELVNAGVINGSRKQINPGKIVATFLMGTQALYDFVNGNDSVEMYPVDYVNDPFVIAQNDNVVSINSCVEVDLMGQVVSESIGLRQISGPGGQVDFVRGAARSKGGRSIIAMPSTASRGASSRIVPLIAEGAAVTTPRNDVDYIVTEYGIAKLKGKTLRERAKALIAIAHPQFRAELEAAYAERFEK</sequence>
<organism evidence="5 6">
    <name type="scientific">Porphyromonas levii</name>
    <dbReference type="NCBI Taxonomy" id="28114"/>
    <lineage>
        <taxon>Bacteria</taxon>
        <taxon>Pseudomonadati</taxon>
        <taxon>Bacteroidota</taxon>
        <taxon>Bacteroidia</taxon>
        <taxon>Bacteroidales</taxon>
        <taxon>Porphyromonadaceae</taxon>
        <taxon>Porphyromonas</taxon>
    </lineage>
</organism>
<dbReference type="GeneID" id="66796761"/>
<dbReference type="InterPro" id="IPR026888">
    <property type="entry name" value="AcetylCoA_hyd_C"/>
</dbReference>
<dbReference type="Gene3D" id="3.40.1080.20">
    <property type="entry name" value="Acetyl-CoA hydrolase/transferase C-terminal domain"/>
    <property type="match status" value="1"/>
</dbReference>
<dbReference type="Gene3D" id="3.30.750.70">
    <property type="entry name" value="4-hydroxybutyrate coenzyme like domains"/>
    <property type="match status" value="1"/>
</dbReference>
<dbReference type="GO" id="GO:0016787">
    <property type="term" value="F:hydrolase activity"/>
    <property type="evidence" value="ECO:0007669"/>
    <property type="project" value="UniProtKB-KW"/>
</dbReference>
<feature type="domain" description="Acetyl-CoA hydrolase/transferase N-terminal" evidence="3">
    <location>
        <begin position="13"/>
        <end position="181"/>
    </location>
</feature>
<keyword evidence="5" id="KW-0378">Hydrolase</keyword>
<reference evidence="5 6" key="1">
    <citation type="submission" date="2019-03" db="EMBL/GenBank/DDBJ databases">
        <title>Porphyromonas levii Isolated from the Uterus of Dairy Cows.</title>
        <authorList>
            <person name="Francis A.M."/>
        </authorList>
    </citation>
    <scope>NUCLEOTIDE SEQUENCE [LARGE SCALE GENOMIC DNA]</scope>
    <source>
        <strain evidence="5 6">AF5678</strain>
    </source>
</reference>
<dbReference type="AlphaFoldDB" id="A0A4Y8WQN5"/>
<dbReference type="Gene3D" id="3.40.1080.10">
    <property type="entry name" value="Glutaconate Coenzyme A-transferase"/>
    <property type="match status" value="1"/>
</dbReference>
<dbReference type="STRING" id="1122973.GCA_000379925_00470"/>
<dbReference type="InterPro" id="IPR038460">
    <property type="entry name" value="AcetylCoA_hyd_C_sf"/>
</dbReference>
<comment type="similarity">
    <text evidence="1">Belongs to the acetyl-CoA hydrolase/transferase family.</text>
</comment>
<dbReference type="RefSeq" id="WP_134849023.1">
    <property type="nucleotide sequence ID" value="NZ_CP197400.1"/>
</dbReference>
<dbReference type="OrthoDB" id="9801795at2"/>
<accession>A0A4Y8WQN5</accession>